<organism evidence="2">
    <name type="scientific">Cupriavidus taiwanensis</name>
    <dbReference type="NCBI Taxonomy" id="164546"/>
    <lineage>
        <taxon>Bacteria</taxon>
        <taxon>Pseudomonadati</taxon>
        <taxon>Pseudomonadota</taxon>
        <taxon>Betaproteobacteria</taxon>
        <taxon>Burkholderiales</taxon>
        <taxon>Burkholderiaceae</taxon>
        <taxon>Cupriavidus</taxon>
    </lineage>
</organism>
<dbReference type="Proteomes" id="UP000256297">
    <property type="component" value="Plasmid CBM2589_p"/>
</dbReference>
<dbReference type="Proteomes" id="UP000254259">
    <property type="component" value="Plasmid CBM2636p"/>
</dbReference>
<geneLocation type="plasmid" evidence="4">
    <name>cbm2636p</name>
</geneLocation>
<sequence>MGNIVANEPMLRAIAVFSKRLDQIRLVHELSHRAQIGELVLDRSRCLPFPNPVIHQPLDVLVPNRPRRFNRIATLLPQLAHCGADIEKAILLRLDAQRISAAPRPTDYAVDVVLEQRDEFAFQPRGERVAPDLSPEIDPDTHTR</sequence>
<reference evidence="2 4" key="1">
    <citation type="submission" date="2018-01" db="EMBL/GenBank/DDBJ databases">
        <authorList>
            <person name="Clerissi C."/>
        </authorList>
    </citation>
    <scope>NUCLEOTIDE SEQUENCE</scope>
    <source>
        <strain evidence="2">Cupriavidus taiwanensis STM 3521</strain>
        <strain evidence="3">Cupriavidus taiwanensis SWF 66322</strain>
        <plasmid evidence="3">CBM2636p</plasmid>
        <plasmid evidence="4">cbm2636p</plasmid>
    </source>
</reference>
<evidence type="ECO:0000313" key="2">
    <source>
        <dbReference type="EMBL" id="SOY77429.1"/>
    </source>
</evidence>
<keyword evidence="3" id="KW-0614">Plasmid</keyword>
<evidence type="ECO:0000256" key="1">
    <source>
        <dbReference type="SAM" id="MobiDB-lite"/>
    </source>
</evidence>
<feature type="region of interest" description="Disordered" evidence="1">
    <location>
        <begin position="123"/>
        <end position="144"/>
    </location>
</feature>
<dbReference type="EMBL" id="OFSP01000077">
    <property type="protein sequence ID" value="SOY77429.1"/>
    <property type="molecule type" value="Genomic_DNA"/>
</dbReference>
<geneLocation type="plasmid" evidence="3">
    <name>CBM2636p</name>
</geneLocation>
<name>A0A375CPS4_9BURK</name>
<gene>
    <name evidence="2" type="ORF">CBM2589_P90052</name>
    <name evidence="3" type="ORF">CBM2636_P10210</name>
</gene>
<evidence type="ECO:0000313" key="4">
    <source>
        <dbReference type="Proteomes" id="UP000254259"/>
    </source>
</evidence>
<dbReference type="EMBL" id="LT984815">
    <property type="protein sequence ID" value="SPD69299.1"/>
    <property type="molecule type" value="Genomic_DNA"/>
</dbReference>
<proteinExistence type="predicted"/>
<dbReference type="AlphaFoldDB" id="A0A375CPS4"/>
<accession>A0A375CPS4</accession>
<protein>
    <submittedName>
        <fullName evidence="2">Uncharacterized protein</fullName>
    </submittedName>
</protein>
<evidence type="ECO:0000313" key="3">
    <source>
        <dbReference type="EMBL" id="SPD69299.1"/>
    </source>
</evidence>